<dbReference type="GO" id="GO:0004000">
    <property type="term" value="F:adenosine deaminase activity"/>
    <property type="evidence" value="ECO:0007669"/>
    <property type="project" value="InterPro"/>
</dbReference>
<reference evidence="3 4" key="1">
    <citation type="journal article" date="2019" name="Commun. Biol.">
        <title>The bagworm genome reveals a unique fibroin gene that provides high tensile strength.</title>
        <authorList>
            <person name="Kono N."/>
            <person name="Nakamura H."/>
            <person name="Ohtoshi R."/>
            <person name="Tomita M."/>
            <person name="Numata K."/>
            <person name="Arakawa K."/>
        </authorList>
    </citation>
    <scope>NUCLEOTIDE SEQUENCE [LARGE SCALE GENOMIC DNA]</scope>
</reference>
<dbReference type="AlphaFoldDB" id="A0A4C1WV99"/>
<dbReference type="InterPro" id="IPR002466">
    <property type="entry name" value="A_deamin"/>
</dbReference>
<dbReference type="STRING" id="151549.A0A4C1WV99"/>
<accession>A0A4C1WV99</accession>
<feature type="region of interest" description="Disordered" evidence="1">
    <location>
        <begin position="1"/>
        <end position="23"/>
    </location>
</feature>
<dbReference type="PROSITE" id="PS50141">
    <property type="entry name" value="A_DEAMIN_EDITASE"/>
    <property type="match status" value="1"/>
</dbReference>
<feature type="domain" description="A to I editase" evidence="2">
    <location>
        <begin position="55"/>
        <end position="100"/>
    </location>
</feature>
<organism evidence="3 4">
    <name type="scientific">Eumeta variegata</name>
    <name type="common">Bagworm moth</name>
    <name type="synonym">Eumeta japonica</name>
    <dbReference type="NCBI Taxonomy" id="151549"/>
    <lineage>
        <taxon>Eukaryota</taxon>
        <taxon>Metazoa</taxon>
        <taxon>Ecdysozoa</taxon>
        <taxon>Arthropoda</taxon>
        <taxon>Hexapoda</taxon>
        <taxon>Insecta</taxon>
        <taxon>Pterygota</taxon>
        <taxon>Neoptera</taxon>
        <taxon>Endopterygota</taxon>
        <taxon>Lepidoptera</taxon>
        <taxon>Glossata</taxon>
        <taxon>Ditrysia</taxon>
        <taxon>Tineoidea</taxon>
        <taxon>Psychidae</taxon>
        <taxon>Oiketicinae</taxon>
        <taxon>Eumeta</taxon>
    </lineage>
</organism>
<evidence type="ECO:0000313" key="4">
    <source>
        <dbReference type="Proteomes" id="UP000299102"/>
    </source>
</evidence>
<dbReference type="GO" id="GO:0003723">
    <property type="term" value="F:RNA binding"/>
    <property type="evidence" value="ECO:0007669"/>
    <property type="project" value="InterPro"/>
</dbReference>
<evidence type="ECO:0000259" key="2">
    <source>
        <dbReference type="PROSITE" id="PS50141"/>
    </source>
</evidence>
<dbReference type="GO" id="GO:0006396">
    <property type="term" value="P:RNA processing"/>
    <property type="evidence" value="ECO:0007669"/>
    <property type="project" value="InterPro"/>
</dbReference>
<evidence type="ECO:0000313" key="3">
    <source>
        <dbReference type="EMBL" id="GBP55251.1"/>
    </source>
</evidence>
<protein>
    <submittedName>
        <fullName evidence="3">Double-stranded RNA-specific editase Adar</fullName>
    </submittedName>
</protein>
<feature type="compositionally biased region" description="Basic and acidic residues" evidence="1">
    <location>
        <begin position="13"/>
        <end position="23"/>
    </location>
</feature>
<evidence type="ECO:0000256" key="1">
    <source>
        <dbReference type="SAM" id="MobiDB-lite"/>
    </source>
</evidence>
<comment type="caution">
    <text evidence="3">The sequence shown here is derived from an EMBL/GenBank/DDBJ whole genome shotgun (WGS) entry which is preliminary data.</text>
</comment>
<dbReference type="EMBL" id="BGZK01000664">
    <property type="protein sequence ID" value="GBP55251.1"/>
    <property type="molecule type" value="Genomic_DNA"/>
</dbReference>
<sequence>MTVGSPSPADEWVNGRDDAPRMEGRGLRRTLSVYEKVTVEKRLNKDGAATIAKVATCGRIEKFVAALPPPFKLERPRLARAASAEARTPARAPTFSVNWCCVTAVSATTAAAYKFKIALRLFNEYS</sequence>
<dbReference type="Proteomes" id="UP000299102">
    <property type="component" value="Unassembled WGS sequence"/>
</dbReference>
<gene>
    <name evidence="3" type="primary">Adar</name>
    <name evidence="3" type="ORF">EVAR_24447_1</name>
</gene>
<keyword evidence="4" id="KW-1185">Reference proteome</keyword>
<proteinExistence type="predicted"/>
<name>A0A4C1WV99_EUMVA</name>